<dbReference type="VEuPathDB" id="VectorBase:AMAM010119"/>
<reference evidence="3" key="1">
    <citation type="submission" date="2013-09" db="EMBL/GenBank/DDBJ databases">
        <title>The Genome Sequence of Anopheles maculatus species B.</title>
        <authorList>
            <consortium name="The Broad Institute Genomics Platform"/>
            <person name="Neafsey D.E."/>
            <person name="Besansky N."/>
            <person name="Howell P."/>
            <person name="Walton C."/>
            <person name="Young S.K."/>
            <person name="Zeng Q."/>
            <person name="Gargeya S."/>
            <person name="Fitzgerald M."/>
            <person name="Haas B."/>
            <person name="Abouelleil A."/>
            <person name="Allen A.W."/>
            <person name="Alvarado L."/>
            <person name="Arachchi H.M."/>
            <person name="Berlin A.M."/>
            <person name="Chapman S.B."/>
            <person name="Gainer-Dewar J."/>
            <person name="Goldberg J."/>
            <person name="Griggs A."/>
            <person name="Gujja S."/>
            <person name="Hansen M."/>
            <person name="Howarth C."/>
            <person name="Imamovic A."/>
            <person name="Ireland A."/>
            <person name="Larimer J."/>
            <person name="McCowan C."/>
            <person name="Murphy C."/>
            <person name="Pearson M."/>
            <person name="Poon T.W."/>
            <person name="Priest M."/>
            <person name="Roberts A."/>
            <person name="Saif S."/>
            <person name="Shea T."/>
            <person name="Sisk P."/>
            <person name="Sykes S."/>
            <person name="Wortman J."/>
            <person name="Nusbaum C."/>
            <person name="Birren B."/>
        </authorList>
    </citation>
    <scope>NUCLEOTIDE SEQUENCE [LARGE SCALE GENOMIC DNA]</scope>
    <source>
        <strain evidence="3">maculatus3</strain>
    </source>
</reference>
<protein>
    <submittedName>
        <fullName evidence="2">Uncharacterized protein</fullName>
    </submittedName>
</protein>
<proteinExistence type="predicted"/>
<evidence type="ECO:0000313" key="2">
    <source>
        <dbReference type="EnsemblMetazoa" id="AMAM010119-PA"/>
    </source>
</evidence>
<evidence type="ECO:0000313" key="3">
    <source>
        <dbReference type="Proteomes" id="UP000075901"/>
    </source>
</evidence>
<dbReference type="Proteomes" id="UP000075901">
    <property type="component" value="Unassembled WGS sequence"/>
</dbReference>
<keyword evidence="3" id="KW-1185">Reference proteome</keyword>
<name>A0A182SN73_9DIPT</name>
<dbReference type="EnsemblMetazoa" id="AMAM010119-RA">
    <property type="protein sequence ID" value="AMAM010119-PA"/>
    <property type="gene ID" value="AMAM010119"/>
</dbReference>
<evidence type="ECO:0000256" key="1">
    <source>
        <dbReference type="SAM" id="MobiDB-lite"/>
    </source>
</evidence>
<sequence>MVKMVYVYPLTSSIIQVWASLGAHKRPHSMTLISNSSNNHTAWTFRIHWKQVLLLLIGTSEPSAYCPTIVEGGDNACARWTNCRRSRSVDSCTKEQQLLGASPNQYTILSMDTPSSGAAAATVVSVGDYTLASSRSYASALSPSSSSASPSSPSSVASPNSRASNMSPQSNA</sequence>
<feature type="compositionally biased region" description="Low complexity" evidence="1">
    <location>
        <begin position="140"/>
        <end position="164"/>
    </location>
</feature>
<organism evidence="2 3">
    <name type="scientific">Anopheles maculatus</name>
    <dbReference type="NCBI Taxonomy" id="74869"/>
    <lineage>
        <taxon>Eukaryota</taxon>
        <taxon>Metazoa</taxon>
        <taxon>Ecdysozoa</taxon>
        <taxon>Arthropoda</taxon>
        <taxon>Hexapoda</taxon>
        <taxon>Insecta</taxon>
        <taxon>Pterygota</taxon>
        <taxon>Neoptera</taxon>
        <taxon>Endopterygota</taxon>
        <taxon>Diptera</taxon>
        <taxon>Nematocera</taxon>
        <taxon>Culicoidea</taxon>
        <taxon>Culicidae</taxon>
        <taxon>Anophelinae</taxon>
        <taxon>Anopheles</taxon>
        <taxon>Anopheles maculatus group</taxon>
    </lineage>
</organism>
<accession>A0A182SN73</accession>
<reference evidence="2" key="2">
    <citation type="submission" date="2020-05" db="UniProtKB">
        <authorList>
            <consortium name="EnsemblMetazoa"/>
        </authorList>
    </citation>
    <scope>IDENTIFICATION</scope>
    <source>
        <strain evidence="2">maculatus3</strain>
    </source>
</reference>
<feature type="region of interest" description="Disordered" evidence="1">
    <location>
        <begin position="140"/>
        <end position="172"/>
    </location>
</feature>
<dbReference type="AlphaFoldDB" id="A0A182SN73"/>